<sequence length="38" mass="4324">MIKRSFPEIRANNWHYVNDRVVETVSLGSATDSQDGDD</sequence>
<organism evidence="1 2">
    <name type="scientific">Haloquadratum walsbyi J07HQW2</name>
    <dbReference type="NCBI Taxonomy" id="1238425"/>
    <lineage>
        <taxon>Archaea</taxon>
        <taxon>Methanobacteriati</taxon>
        <taxon>Methanobacteriota</taxon>
        <taxon>Stenosarchaea group</taxon>
        <taxon>Halobacteria</taxon>
        <taxon>Halobacteriales</taxon>
        <taxon>Haloferacaceae</taxon>
        <taxon>Haloquadratum</taxon>
    </lineage>
</organism>
<evidence type="ECO:0000313" key="2">
    <source>
        <dbReference type="Proteomes" id="UP000030710"/>
    </source>
</evidence>
<dbReference type="EMBL" id="KE356561">
    <property type="protein sequence ID" value="ERG94258.1"/>
    <property type="molecule type" value="Genomic_DNA"/>
</dbReference>
<gene>
    <name evidence="1" type="ORF">J07HQW2_00692</name>
</gene>
<accession>U1NC48</accession>
<dbReference type="HOGENOM" id="CLU_3322893_0_0_2"/>
<name>U1NC48_9EURY</name>
<reference evidence="1 2" key="1">
    <citation type="journal article" date="2013" name="PLoS ONE">
        <title>Assembly-driven community genomics of a hypersaline microbial ecosystem.</title>
        <authorList>
            <person name="Podell S."/>
            <person name="Ugalde J.A."/>
            <person name="Narasingarao P."/>
            <person name="Banfield J.F."/>
            <person name="Heidelberg K.B."/>
            <person name="Allen E.E."/>
        </authorList>
    </citation>
    <scope>NUCLEOTIDE SEQUENCE [LARGE SCALE GENOMIC DNA]</scope>
    <source>
        <strain evidence="2">J07HQW2</strain>
    </source>
</reference>
<dbReference type="AlphaFoldDB" id="U1NC48"/>
<protein>
    <submittedName>
        <fullName evidence="1">Uncharacterized protein</fullName>
    </submittedName>
</protein>
<proteinExistence type="predicted"/>
<evidence type="ECO:0000313" key="1">
    <source>
        <dbReference type="EMBL" id="ERG94258.1"/>
    </source>
</evidence>
<dbReference type="Proteomes" id="UP000030710">
    <property type="component" value="Unassembled WGS sequence"/>
</dbReference>